<name>T1J4G7_STRMM</name>
<dbReference type="Gene3D" id="2.60.120.260">
    <property type="entry name" value="Galactose-binding domain-like"/>
    <property type="match status" value="1"/>
</dbReference>
<evidence type="ECO:0000256" key="5">
    <source>
        <dbReference type="ARBA" id="ARBA00022729"/>
    </source>
</evidence>
<dbReference type="Pfam" id="PF17753">
    <property type="entry name" value="Ig_mannosidase"/>
    <property type="match status" value="1"/>
</dbReference>
<evidence type="ECO:0000256" key="9">
    <source>
        <dbReference type="ARBA" id="ARBA00023295"/>
    </source>
</evidence>
<dbReference type="GO" id="GO:0006516">
    <property type="term" value="P:glycoprotein catabolic process"/>
    <property type="evidence" value="ECO:0007669"/>
    <property type="project" value="TreeGrafter"/>
</dbReference>
<dbReference type="InterPro" id="IPR050887">
    <property type="entry name" value="Beta-mannosidase_GH2"/>
</dbReference>
<evidence type="ECO:0000256" key="10">
    <source>
        <dbReference type="ARBA" id="ARBA00033445"/>
    </source>
</evidence>
<evidence type="ECO:0000256" key="2">
    <source>
        <dbReference type="ARBA" id="ARBA00004371"/>
    </source>
</evidence>
<dbReference type="Gene3D" id="2.60.40.10">
    <property type="entry name" value="Immunoglobulins"/>
    <property type="match status" value="2"/>
</dbReference>
<dbReference type="PANTHER" id="PTHR43730:SF1">
    <property type="entry name" value="BETA-MANNOSIDASE"/>
    <property type="match status" value="1"/>
</dbReference>
<feature type="domain" description="Beta-mannosidase-like galactose-binding" evidence="12">
    <location>
        <begin position="3"/>
        <end position="170"/>
    </location>
</feature>
<keyword evidence="6" id="KW-0378">Hydrolase</keyword>
<dbReference type="eggNOG" id="KOG2230">
    <property type="taxonomic scope" value="Eukaryota"/>
</dbReference>
<dbReference type="SUPFAM" id="SSF49785">
    <property type="entry name" value="Galactose-binding domain-like"/>
    <property type="match status" value="1"/>
</dbReference>
<comment type="catalytic activity">
    <reaction evidence="1">
        <text>Hydrolysis of terminal, non-reducing beta-D-mannose residues in beta-D-mannosides.</text>
        <dbReference type="EC" id="3.2.1.25"/>
    </reaction>
</comment>
<dbReference type="InterPro" id="IPR054593">
    <property type="entry name" value="Beta-mannosidase-like_N2"/>
</dbReference>
<evidence type="ECO:0000259" key="11">
    <source>
        <dbReference type="Pfam" id="PF17753"/>
    </source>
</evidence>
<keyword evidence="14" id="KW-1185">Reference proteome</keyword>
<evidence type="ECO:0000256" key="7">
    <source>
        <dbReference type="ARBA" id="ARBA00023180"/>
    </source>
</evidence>
<proteinExistence type="inferred from homology"/>
<dbReference type="GO" id="GO:0005764">
    <property type="term" value="C:lysosome"/>
    <property type="evidence" value="ECO:0007669"/>
    <property type="project" value="UniProtKB-SubCell"/>
</dbReference>
<dbReference type="Proteomes" id="UP000014500">
    <property type="component" value="Unassembled WGS sequence"/>
</dbReference>
<dbReference type="InterPro" id="IPR036156">
    <property type="entry name" value="Beta-gal/glucu_dom_sf"/>
</dbReference>
<dbReference type="AlphaFoldDB" id="T1J4G7"/>
<evidence type="ECO:0000259" key="12">
    <source>
        <dbReference type="Pfam" id="PF22666"/>
    </source>
</evidence>
<dbReference type="Gene3D" id="3.20.20.80">
    <property type="entry name" value="Glycosidases"/>
    <property type="match status" value="1"/>
</dbReference>
<dbReference type="Pfam" id="PF22666">
    <property type="entry name" value="Glyco_hydro_2_N2"/>
    <property type="match status" value="1"/>
</dbReference>
<keyword evidence="8" id="KW-0458">Lysosome</keyword>
<dbReference type="HOGENOM" id="CLU_005015_3_1_1"/>
<dbReference type="InterPro" id="IPR017853">
    <property type="entry name" value="GH"/>
</dbReference>
<evidence type="ECO:0000256" key="8">
    <source>
        <dbReference type="ARBA" id="ARBA00023228"/>
    </source>
</evidence>
<dbReference type="EMBL" id="JH431845">
    <property type="status" value="NOT_ANNOTATED_CDS"/>
    <property type="molecule type" value="Genomic_DNA"/>
</dbReference>
<dbReference type="PANTHER" id="PTHR43730">
    <property type="entry name" value="BETA-MANNOSIDASE"/>
    <property type="match status" value="1"/>
</dbReference>
<dbReference type="InterPro" id="IPR013783">
    <property type="entry name" value="Ig-like_fold"/>
</dbReference>
<evidence type="ECO:0000256" key="3">
    <source>
        <dbReference type="ARBA" id="ARBA00007401"/>
    </source>
</evidence>
<reference evidence="14" key="1">
    <citation type="submission" date="2011-05" db="EMBL/GenBank/DDBJ databases">
        <authorList>
            <person name="Richards S.R."/>
            <person name="Qu J."/>
            <person name="Jiang H."/>
            <person name="Jhangiani S.N."/>
            <person name="Agravi P."/>
            <person name="Goodspeed R."/>
            <person name="Gross S."/>
            <person name="Mandapat C."/>
            <person name="Jackson L."/>
            <person name="Mathew T."/>
            <person name="Pu L."/>
            <person name="Thornton R."/>
            <person name="Saada N."/>
            <person name="Wilczek-Boney K.B."/>
            <person name="Lee S."/>
            <person name="Kovar C."/>
            <person name="Wu Y."/>
            <person name="Scherer S.E."/>
            <person name="Worley K.C."/>
            <person name="Muzny D.M."/>
            <person name="Gibbs R."/>
        </authorList>
    </citation>
    <scope>NUCLEOTIDE SEQUENCE</scope>
    <source>
        <strain evidence="14">Brora</strain>
    </source>
</reference>
<comment type="similarity">
    <text evidence="3">Belongs to the glycosyl hydrolase 2 family.</text>
</comment>
<feature type="domain" description="Beta-mannosidase Ig-fold" evidence="11">
    <location>
        <begin position="794"/>
        <end position="878"/>
    </location>
</feature>
<dbReference type="EnsemblMetazoa" id="SMAR008500-RA">
    <property type="protein sequence ID" value="SMAR008500-PA"/>
    <property type="gene ID" value="SMAR008500"/>
</dbReference>
<dbReference type="OMA" id="PWKPAYI"/>
<accession>T1J4G7</accession>
<evidence type="ECO:0000256" key="4">
    <source>
        <dbReference type="ARBA" id="ARBA00012754"/>
    </source>
</evidence>
<evidence type="ECO:0000256" key="1">
    <source>
        <dbReference type="ARBA" id="ARBA00000829"/>
    </source>
</evidence>
<dbReference type="SUPFAM" id="SSF51445">
    <property type="entry name" value="(Trans)glycosidases"/>
    <property type="match status" value="1"/>
</dbReference>
<evidence type="ECO:0000313" key="14">
    <source>
        <dbReference type="Proteomes" id="UP000014500"/>
    </source>
</evidence>
<evidence type="ECO:0000313" key="13">
    <source>
        <dbReference type="EnsemblMetazoa" id="SMAR008500-PA"/>
    </source>
</evidence>
<comment type="subcellular location">
    <subcellularLocation>
        <location evidence="2">Lysosome</location>
    </subcellularLocation>
</comment>
<dbReference type="FunFam" id="3.20.20.80:FF:000035">
    <property type="entry name" value="Mannosidase beta"/>
    <property type="match status" value="1"/>
</dbReference>
<keyword evidence="5" id="KW-0732">Signal</keyword>
<reference evidence="13" key="2">
    <citation type="submission" date="2015-02" db="UniProtKB">
        <authorList>
            <consortium name="EnsemblMetazoa"/>
        </authorList>
    </citation>
    <scope>IDENTIFICATION</scope>
</reference>
<dbReference type="FunFam" id="2.60.40.10:FF:000650">
    <property type="entry name" value="Mannosidase beta"/>
    <property type="match status" value="1"/>
</dbReference>
<dbReference type="STRING" id="126957.T1J4G7"/>
<dbReference type="InterPro" id="IPR008979">
    <property type="entry name" value="Galactose-bd-like_sf"/>
</dbReference>
<dbReference type="GO" id="GO:0004567">
    <property type="term" value="F:beta-mannosidase activity"/>
    <property type="evidence" value="ECO:0007669"/>
    <property type="project" value="UniProtKB-EC"/>
</dbReference>
<keyword evidence="9" id="KW-0326">Glycosidase</keyword>
<dbReference type="EC" id="3.2.1.25" evidence="4"/>
<organism evidence="13 14">
    <name type="scientific">Strigamia maritima</name>
    <name type="common">European centipede</name>
    <name type="synonym">Geophilus maritimus</name>
    <dbReference type="NCBI Taxonomy" id="126957"/>
    <lineage>
        <taxon>Eukaryota</taxon>
        <taxon>Metazoa</taxon>
        <taxon>Ecdysozoa</taxon>
        <taxon>Arthropoda</taxon>
        <taxon>Myriapoda</taxon>
        <taxon>Chilopoda</taxon>
        <taxon>Pleurostigmophora</taxon>
        <taxon>Geophilomorpha</taxon>
        <taxon>Linotaeniidae</taxon>
        <taxon>Strigamia</taxon>
    </lineage>
</organism>
<dbReference type="FunFam" id="2.60.120.260:FF:000060">
    <property type="entry name" value="Probable beta-mannosidase"/>
    <property type="match status" value="1"/>
</dbReference>
<dbReference type="SUPFAM" id="SSF49303">
    <property type="entry name" value="beta-Galactosidase/glucuronidase domain"/>
    <property type="match status" value="2"/>
</dbReference>
<dbReference type="InterPro" id="IPR041625">
    <property type="entry name" value="Beta-mannosidase_Ig"/>
</dbReference>
<keyword evidence="7" id="KW-0325">Glycoprotein</keyword>
<dbReference type="PhylomeDB" id="T1J4G7"/>
<evidence type="ECO:0000256" key="6">
    <source>
        <dbReference type="ARBA" id="ARBA00022801"/>
    </source>
</evidence>
<protein>
    <recommendedName>
        <fullName evidence="4">beta-mannosidase</fullName>
        <ecNumber evidence="4">3.2.1.25</ecNumber>
    </recommendedName>
    <alternativeName>
        <fullName evidence="10">Mannanase</fullName>
    </alternativeName>
</protein>
<sequence length="880" mass="101181">IQVKANVPGGVYTDLQNNNIIGEPLYRFNDINYRWVGLDSWSYSRNFTGVPAKFLDHIQINLLCEGLDTVSQIFINGFVVGNSDNMFINYKFDVKNYLKENLNNIEIRFESPADYAKNQYEIHLIKKYAVPPMCPLPVQNGECHMNFIRKIQSSFSWDWGPAFPSVGIWKNISIEGLDDLKLTDVIVRTKKTNGGWLIDLQMFLTSAWYQDSHNGVLLVYLDSNKVYEKTLKVSVEKFETVQNVSFIVSDVRSTITIRYFIGKLKKWILHRTLDINIEEWWPNGYGNQRLYNLNISYISQTTMKTTSKSLRIGFRTIELIQVPITNATGLTFFFQINGKAIFLKGSNWIPADSFPEKITTTYIRRLLKSAKETHMNALRVWGGGMYESGDFYQIADELGIMLWHDLMYACAMYPNSDNFLSSVSVEVTQQIKRLQHHPSILLWSGNNENEAALMQNWYQTASNFDNFKRDYLQLYISTIKPIVLSLDNTRPFITSSPSNGLESEKEGGLAANPQDEHYGDVHFYIYIGDTWNWKAFPIPRFTSEFGFQSWSSFETLQSVSEPEDWDYDSKFSSSRQHHLLGNNEMYLGILNHMRIPDVCTVKGCNSTVRYKNILYLTQIFQAVSLKTETEHYLRHQNILNSDGKGNTMGALYWQLNDIWQCPSWASLEYGGKWKMAHYFAEKFFAPQLISPFESDGKLDIFLVTNPVIPSMTLRMVLMIYQWKSLEPLYVSNTTFVNKEIASQKLLEISIDELLNNAQCTNRSYCFFYFQLLNDTTQLSSNWLLLSNFSSAQGLKAPNLKVTVTDEKPNDEGGSDFKLEVTTDAVAPFVWLEAFGIQGRFSDNGFLLVNATKTIIFHSWQNATKSDISSSLSINSLLNIY</sequence>